<keyword evidence="2" id="KW-1185">Reference proteome</keyword>
<dbReference type="GO" id="GO:0071897">
    <property type="term" value="P:DNA biosynthetic process"/>
    <property type="evidence" value="ECO:0007669"/>
    <property type="project" value="UniProtKB-ARBA"/>
</dbReference>
<reference evidence="1" key="1">
    <citation type="submission" date="2019-08" db="EMBL/GenBank/DDBJ databases">
        <title>The genome of the North American firefly Photinus pyralis.</title>
        <authorList>
            <consortium name="Photinus pyralis genome working group"/>
            <person name="Fallon T.R."/>
            <person name="Sander Lower S.E."/>
            <person name="Weng J.-K."/>
        </authorList>
    </citation>
    <scope>NUCLEOTIDE SEQUENCE</scope>
    <source>
        <strain evidence="1">TRF0915ILg1</strain>
        <tissue evidence="1">Whole body</tissue>
    </source>
</reference>
<evidence type="ECO:0000313" key="2">
    <source>
        <dbReference type="Proteomes" id="UP000801492"/>
    </source>
</evidence>
<name>A0A8K0CKI6_IGNLU</name>
<protein>
    <submittedName>
        <fullName evidence="1">Uncharacterized protein</fullName>
    </submittedName>
</protein>
<organism evidence="1 2">
    <name type="scientific">Ignelater luminosus</name>
    <name type="common">Cucubano</name>
    <name type="synonym">Pyrophorus luminosus</name>
    <dbReference type="NCBI Taxonomy" id="2038154"/>
    <lineage>
        <taxon>Eukaryota</taxon>
        <taxon>Metazoa</taxon>
        <taxon>Ecdysozoa</taxon>
        <taxon>Arthropoda</taxon>
        <taxon>Hexapoda</taxon>
        <taxon>Insecta</taxon>
        <taxon>Pterygota</taxon>
        <taxon>Neoptera</taxon>
        <taxon>Endopterygota</taxon>
        <taxon>Coleoptera</taxon>
        <taxon>Polyphaga</taxon>
        <taxon>Elateriformia</taxon>
        <taxon>Elateroidea</taxon>
        <taxon>Elateridae</taxon>
        <taxon>Agrypninae</taxon>
        <taxon>Pyrophorini</taxon>
        <taxon>Ignelater</taxon>
    </lineage>
</organism>
<proteinExistence type="predicted"/>
<accession>A0A8K0CKI6</accession>
<comment type="caution">
    <text evidence="1">The sequence shown here is derived from an EMBL/GenBank/DDBJ whole genome shotgun (WGS) entry which is preliminary data.</text>
</comment>
<dbReference type="Proteomes" id="UP000801492">
    <property type="component" value="Unassembled WGS sequence"/>
</dbReference>
<dbReference type="OrthoDB" id="8052806at2759"/>
<dbReference type="EMBL" id="VTPC01083954">
    <property type="protein sequence ID" value="KAF2887346.1"/>
    <property type="molecule type" value="Genomic_DNA"/>
</dbReference>
<dbReference type="SUPFAM" id="SSF56672">
    <property type="entry name" value="DNA/RNA polymerases"/>
    <property type="match status" value="1"/>
</dbReference>
<feature type="non-terminal residue" evidence="1">
    <location>
        <position position="1"/>
    </location>
</feature>
<gene>
    <name evidence="1" type="ORF">ILUMI_18827</name>
</gene>
<sequence>MPIHRDSASSQGSFITREVWNKLGLTSKTTNISISGLGQNESTEEYGVRAFIRVSEIETKNANVYYLPHHSVYKASNTTTKLRVVFDVSCKTPNQLSLNDNLMTGPTIQQDIFSISIQFRLVQYVVNADINKMYRQITVDEHDTVSRGERKQ</sequence>
<dbReference type="AlphaFoldDB" id="A0A8K0CKI6"/>
<dbReference type="PANTHER" id="PTHR47331">
    <property type="entry name" value="PHD-TYPE DOMAIN-CONTAINING PROTEIN"/>
    <property type="match status" value="1"/>
</dbReference>
<evidence type="ECO:0000313" key="1">
    <source>
        <dbReference type="EMBL" id="KAF2887346.1"/>
    </source>
</evidence>
<dbReference type="InterPro" id="IPR043502">
    <property type="entry name" value="DNA/RNA_pol_sf"/>
</dbReference>